<dbReference type="GO" id="GO:0044539">
    <property type="term" value="P:long-chain fatty acid import into cell"/>
    <property type="evidence" value="ECO:0007669"/>
    <property type="project" value="TreeGrafter"/>
</dbReference>
<evidence type="ECO:0000256" key="5">
    <source>
        <dbReference type="ARBA" id="ARBA00022598"/>
    </source>
</evidence>
<dbReference type="FunFam" id="3.40.50.12780:FF:000005">
    <property type="entry name" value="Solute carrier family 27 member 6"/>
    <property type="match status" value="1"/>
</dbReference>
<evidence type="ECO:0000256" key="9">
    <source>
        <dbReference type="ARBA" id="ARBA00022989"/>
    </source>
</evidence>
<evidence type="ECO:0000256" key="8">
    <source>
        <dbReference type="ARBA" id="ARBA00022832"/>
    </source>
</evidence>
<keyword evidence="21" id="KW-1185">Reference proteome</keyword>
<evidence type="ECO:0000259" key="18">
    <source>
        <dbReference type="Pfam" id="PF00501"/>
    </source>
</evidence>
<evidence type="ECO:0000256" key="11">
    <source>
        <dbReference type="ARBA" id="ARBA00023098"/>
    </source>
</evidence>
<dbReference type="InterPro" id="IPR025110">
    <property type="entry name" value="AMP-bd_C"/>
</dbReference>
<evidence type="ECO:0000256" key="13">
    <source>
        <dbReference type="ARBA" id="ARBA00024484"/>
    </source>
</evidence>
<protein>
    <recommendedName>
        <fullName evidence="14">long-chain-fatty-acid--CoA ligase</fullName>
        <ecNumber evidence="14">6.2.1.3</ecNumber>
    </recommendedName>
    <alternativeName>
        <fullName evidence="16">Long-chain-fatty-acid--CoA ligase</fullName>
    </alternativeName>
</protein>
<comment type="subcellular location">
    <subcellularLocation>
        <location evidence="1">Cell membrane</location>
        <topology evidence="1">Multi-pass membrane protein</topology>
    </subcellularLocation>
</comment>
<dbReference type="GO" id="GO:0000166">
    <property type="term" value="F:nucleotide binding"/>
    <property type="evidence" value="ECO:0007669"/>
    <property type="project" value="UniProtKB-KW"/>
</dbReference>
<dbReference type="PROSITE" id="PS00455">
    <property type="entry name" value="AMP_BINDING"/>
    <property type="match status" value="1"/>
</dbReference>
<evidence type="ECO:0000256" key="1">
    <source>
        <dbReference type="ARBA" id="ARBA00004651"/>
    </source>
</evidence>
<evidence type="ECO:0000256" key="14">
    <source>
        <dbReference type="ARBA" id="ARBA00026121"/>
    </source>
</evidence>
<keyword evidence="8" id="KW-0276">Fatty acid metabolism</keyword>
<keyword evidence="6" id="KW-0812">Transmembrane</keyword>
<keyword evidence="4" id="KW-1003">Cell membrane</keyword>
<evidence type="ECO:0000313" key="20">
    <source>
        <dbReference type="Ensembl" id="ENSPMRP00000023500.1"/>
    </source>
</evidence>
<keyword evidence="10" id="KW-0445">Lipid transport</keyword>
<dbReference type="GO" id="GO:0005886">
    <property type="term" value="C:plasma membrane"/>
    <property type="evidence" value="ECO:0007669"/>
    <property type="project" value="UniProtKB-SubCell"/>
</dbReference>
<keyword evidence="3" id="KW-0813">Transport</keyword>
<dbReference type="InterPro" id="IPR042099">
    <property type="entry name" value="ANL_N_sf"/>
</dbReference>
<evidence type="ECO:0000313" key="21">
    <source>
        <dbReference type="Proteomes" id="UP000472272"/>
    </source>
</evidence>
<organism evidence="20 21">
    <name type="scientific">Podarcis muralis</name>
    <name type="common">Wall lizard</name>
    <name type="synonym">Lacerta muralis</name>
    <dbReference type="NCBI Taxonomy" id="64176"/>
    <lineage>
        <taxon>Eukaryota</taxon>
        <taxon>Metazoa</taxon>
        <taxon>Chordata</taxon>
        <taxon>Craniata</taxon>
        <taxon>Vertebrata</taxon>
        <taxon>Euteleostomi</taxon>
        <taxon>Lepidosauria</taxon>
        <taxon>Squamata</taxon>
        <taxon>Bifurcata</taxon>
        <taxon>Unidentata</taxon>
        <taxon>Episquamata</taxon>
        <taxon>Laterata</taxon>
        <taxon>Lacertibaenia</taxon>
        <taxon>Lacertidae</taxon>
        <taxon>Podarcis</taxon>
    </lineage>
</organism>
<dbReference type="PANTHER" id="PTHR43107:SF4">
    <property type="entry name" value="LONG-CHAIN FATTY ACID TRANSPORT PROTEIN 2"/>
    <property type="match status" value="1"/>
</dbReference>
<keyword evidence="11" id="KW-0443">Lipid metabolism</keyword>
<accession>A0A670JHP1</accession>
<evidence type="ECO:0000256" key="2">
    <source>
        <dbReference type="ARBA" id="ARBA00006432"/>
    </source>
</evidence>
<dbReference type="Gene3D" id="3.40.50.12780">
    <property type="entry name" value="N-terminal domain of ligase-like"/>
    <property type="match status" value="1"/>
</dbReference>
<dbReference type="GO" id="GO:0005324">
    <property type="term" value="F:long-chain fatty acid transmembrane transporter activity"/>
    <property type="evidence" value="ECO:0007669"/>
    <property type="project" value="TreeGrafter"/>
</dbReference>
<dbReference type="GO" id="GO:0005789">
    <property type="term" value="C:endoplasmic reticulum membrane"/>
    <property type="evidence" value="ECO:0007669"/>
    <property type="project" value="TreeGrafter"/>
</dbReference>
<dbReference type="InterPro" id="IPR020845">
    <property type="entry name" value="AMP-binding_CS"/>
</dbReference>
<dbReference type="GO" id="GO:0008206">
    <property type="term" value="P:bile acid metabolic process"/>
    <property type="evidence" value="ECO:0007669"/>
    <property type="project" value="TreeGrafter"/>
</dbReference>
<comment type="catalytic activity">
    <reaction evidence="13">
        <text>a long-chain fatty acid + ATP + CoA = a long-chain fatty acyl-CoA + AMP + diphosphate</text>
        <dbReference type="Rhea" id="RHEA:15421"/>
        <dbReference type="ChEBI" id="CHEBI:30616"/>
        <dbReference type="ChEBI" id="CHEBI:33019"/>
        <dbReference type="ChEBI" id="CHEBI:57287"/>
        <dbReference type="ChEBI" id="CHEBI:57560"/>
        <dbReference type="ChEBI" id="CHEBI:83139"/>
        <dbReference type="ChEBI" id="CHEBI:456215"/>
        <dbReference type="EC" id="6.2.1.3"/>
    </reaction>
    <physiologicalReaction direction="left-to-right" evidence="13">
        <dbReference type="Rhea" id="RHEA:15422"/>
    </physiologicalReaction>
</comment>
<dbReference type="EC" id="6.2.1.3" evidence="14"/>
<comment type="catalytic activity">
    <reaction evidence="17">
        <text>tetracosanoate + ATP + CoA = tetracosanoyl-CoA + AMP + diphosphate</text>
        <dbReference type="Rhea" id="RHEA:33639"/>
        <dbReference type="ChEBI" id="CHEBI:30616"/>
        <dbReference type="ChEBI" id="CHEBI:31014"/>
        <dbReference type="ChEBI" id="CHEBI:33019"/>
        <dbReference type="ChEBI" id="CHEBI:57287"/>
        <dbReference type="ChEBI" id="CHEBI:65052"/>
        <dbReference type="ChEBI" id="CHEBI:456215"/>
    </reaction>
    <physiologicalReaction direction="left-to-right" evidence="17">
        <dbReference type="Rhea" id="RHEA:33640"/>
    </physiologicalReaction>
</comment>
<proteinExistence type="inferred from homology"/>
<evidence type="ECO:0000259" key="19">
    <source>
        <dbReference type="Pfam" id="PF13193"/>
    </source>
</evidence>
<dbReference type="Gene3D" id="3.30.300.30">
    <property type="match status" value="1"/>
</dbReference>
<gene>
    <name evidence="20" type="primary">LOC114582000</name>
</gene>
<reference evidence="20 21" key="1">
    <citation type="journal article" date="2019" name="Proc. Natl. Acad. Sci. U.S.A.">
        <title>Regulatory changes in pterin and carotenoid genes underlie balanced color polymorphisms in the wall lizard.</title>
        <authorList>
            <person name="Andrade P."/>
            <person name="Pinho C."/>
            <person name="Perez I de Lanuza G."/>
            <person name="Afonso S."/>
            <person name="Brejcha J."/>
            <person name="Rubin C.J."/>
            <person name="Wallerman O."/>
            <person name="Pereira P."/>
            <person name="Sabatino S.J."/>
            <person name="Bellati A."/>
            <person name="Pellitteri-Rosa D."/>
            <person name="Bosakova Z."/>
            <person name="Bunikis I."/>
            <person name="Carretero M.A."/>
            <person name="Feiner N."/>
            <person name="Marsik P."/>
            <person name="Pauperio F."/>
            <person name="Salvi D."/>
            <person name="Soler L."/>
            <person name="While G.M."/>
            <person name="Uller T."/>
            <person name="Font E."/>
            <person name="Andersson L."/>
            <person name="Carneiro M."/>
        </authorList>
    </citation>
    <scope>NUCLEOTIDE SEQUENCE</scope>
</reference>
<comment type="catalytic activity">
    <reaction evidence="15">
        <text>a very long-chain fatty acid + ATP + CoA = a very long-chain fatty acyl-CoA + AMP + diphosphate</text>
        <dbReference type="Rhea" id="RHEA:54536"/>
        <dbReference type="ChEBI" id="CHEBI:30616"/>
        <dbReference type="ChEBI" id="CHEBI:33019"/>
        <dbReference type="ChEBI" id="CHEBI:57287"/>
        <dbReference type="ChEBI" id="CHEBI:58950"/>
        <dbReference type="ChEBI" id="CHEBI:138261"/>
        <dbReference type="ChEBI" id="CHEBI:456215"/>
    </reaction>
    <physiologicalReaction direction="left-to-right" evidence="15">
        <dbReference type="Rhea" id="RHEA:54537"/>
    </physiologicalReaction>
</comment>
<evidence type="ECO:0000256" key="10">
    <source>
        <dbReference type="ARBA" id="ARBA00023055"/>
    </source>
</evidence>
<dbReference type="AlphaFoldDB" id="A0A670JHP1"/>
<dbReference type="GeneID" id="114582000"/>
<dbReference type="OrthoDB" id="288590at2759"/>
<name>A0A670JHP1_PODMU</name>
<feature type="domain" description="AMP-binding enzyme C-terminal" evidence="19">
    <location>
        <begin position="496"/>
        <end position="572"/>
    </location>
</feature>
<keyword evidence="9" id="KW-1133">Transmembrane helix</keyword>
<comment type="similarity">
    <text evidence="2">Belongs to the ATP-dependent AMP-binding enzyme family.</text>
</comment>
<dbReference type="GO" id="GO:0004467">
    <property type="term" value="F:long-chain fatty acid-CoA ligase activity"/>
    <property type="evidence" value="ECO:0007669"/>
    <property type="project" value="UniProtKB-EC"/>
</dbReference>
<evidence type="ECO:0000256" key="6">
    <source>
        <dbReference type="ARBA" id="ARBA00022692"/>
    </source>
</evidence>
<dbReference type="Ensembl" id="ENSPMRT00000024942.1">
    <property type="protein sequence ID" value="ENSPMRP00000023500.1"/>
    <property type="gene ID" value="ENSPMRG00000015237.1"/>
</dbReference>
<sequence>MLDVSVVVSGILILLYHLGKFYSPYFWQDVVAFFRIVKFGYKCHRCVYRKPPITLLDLFLAKVQKHPEKPLVLFGDETYSYRDIDRRSSQLARVLRDHVGLEEGETVAVFLKNVPAYLWVWMGLEKIGSAMACINYNIRAKSLLHALSSCKAKVLLTTPDFKAAIEDVLPTLKNEGVQVFFLSEDSPTEGVEALLGQIQSSSAEPLPISFRANITAESTSLYIFTSGTTGLPKAAILSQRKMLIASNLSGHLGARPKDIVYIPLPLYHSVALLVGVGGCLEAGSTCVLRPKFSVSEFWNDCRRYRVSLILYVGEMMRYLCNVKKTDSDRDHCVRMAIGNGMRADVWKEFLHRFGPVQIYEIYGATEGNVGFFNTTGKVGAVGRSHFLYKKLAKYEIIKYDVDKDEPVRGKNGHCIPVTPGETGLFVSKITGLAPFYGYAGDRQKSEKKILRDVFTKGDCYFNSGDLLMEDQEGFLYFKDRVGDTFRWKGENVATTEVENILAPLRFIQEVNVYGVPVPGHEGKTGMAAICLKKGHSFDGQKLYAHAKDLLPAYAIPRFVRIQDTLEITGTFKQIKSQLVKEGFDPAVISDPLFFLDDSEECYMPLTPQIFSTIAERKLKL</sequence>
<dbReference type="InterPro" id="IPR000873">
    <property type="entry name" value="AMP-dep_synth/lig_dom"/>
</dbReference>
<evidence type="ECO:0000256" key="12">
    <source>
        <dbReference type="ARBA" id="ARBA00023136"/>
    </source>
</evidence>
<keyword evidence="12" id="KW-0472">Membrane</keyword>
<keyword evidence="5" id="KW-0436">Ligase</keyword>
<evidence type="ECO:0000256" key="7">
    <source>
        <dbReference type="ARBA" id="ARBA00022741"/>
    </source>
</evidence>
<dbReference type="Proteomes" id="UP000472272">
    <property type="component" value="Chromosome 13"/>
</dbReference>
<evidence type="ECO:0000256" key="15">
    <source>
        <dbReference type="ARBA" id="ARBA00036527"/>
    </source>
</evidence>
<evidence type="ECO:0000256" key="17">
    <source>
        <dbReference type="ARBA" id="ARBA00048666"/>
    </source>
</evidence>
<dbReference type="KEGG" id="pmua:114582000"/>
<evidence type="ECO:0000256" key="16">
    <source>
        <dbReference type="ARBA" id="ARBA00041297"/>
    </source>
</evidence>
<evidence type="ECO:0000256" key="4">
    <source>
        <dbReference type="ARBA" id="ARBA00022475"/>
    </source>
</evidence>
<dbReference type="OMA" id="DSEECYM"/>
<dbReference type="FunFam" id="3.30.300.30:FF:000002">
    <property type="entry name" value="Long-chain fatty acid transport protein 1"/>
    <property type="match status" value="1"/>
</dbReference>
<evidence type="ECO:0000256" key="3">
    <source>
        <dbReference type="ARBA" id="ARBA00022448"/>
    </source>
</evidence>
<dbReference type="Pfam" id="PF13193">
    <property type="entry name" value="AMP-binding_C"/>
    <property type="match status" value="1"/>
</dbReference>
<reference evidence="20" key="3">
    <citation type="submission" date="2025-09" db="UniProtKB">
        <authorList>
            <consortium name="Ensembl"/>
        </authorList>
    </citation>
    <scope>IDENTIFICATION</scope>
</reference>
<keyword evidence="7" id="KW-0547">Nucleotide-binding</keyword>
<dbReference type="InterPro" id="IPR045851">
    <property type="entry name" value="AMP-bd_C_sf"/>
</dbReference>
<dbReference type="SUPFAM" id="SSF56801">
    <property type="entry name" value="Acetyl-CoA synthetase-like"/>
    <property type="match status" value="1"/>
</dbReference>
<feature type="domain" description="AMP-dependent synthetase/ligase" evidence="18">
    <location>
        <begin position="61"/>
        <end position="407"/>
    </location>
</feature>
<reference evidence="20" key="2">
    <citation type="submission" date="2025-08" db="UniProtKB">
        <authorList>
            <consortium name="Ensembl"/>
        </authorList>
    </citation>
    <scope>IDENTIFICATION</scope>
</reference>
<dbReference type="Pfam" id="PF00501">
    <property type="entry name" value="AMP-binding"/>
    <property type="match status" value="1"/>
</dbReference>
<dbReference type="GeneTree" id="ENSGT00940000157947"/>
<dbReference type="PANTHER" id="PTHR43107">
    <property type="entry name" value="LONG-CHAIN FATTY ACID TRANSPORT PROTEIN"/>
    <property type="match status" value="1"/>
</dbReference>
<dbReference type="RefSeq" id="XP_028558580.1">
    <property type="nucleotide sequence ID" value="XM_028702747.1"/>
</dbReference>
<dbReference type="NCBIfam" id="NF006134">
    <property type="entry name" value="PRK08279.1"/>
    <property type="match status" value="1"/>
</dbReference>